<comment type="caution">
    <text evidence="1">The sequence shown here is derived from an EMBL/GenBank/DDBJ whole genome shotgun (WGS) entry which is preliminary data.</text>
</comment>
<reference evidence="1" key="1">
    <citation type="submission" date="2021-07" db="EMBL/GenBank/DDBJ databases">
        <title>Aureisphaera sp. CAU 1614 isolated from sea sediment.</title>
        <authorList>
            <person name="Kim W."/>
        </authorList>
    </citation>
    <scope>NUCLEOTIDE SEQUENCE</scope>
    <source>
        <strain evidence="1">CAU 1614</strain>
    </source>
</reference>
<organism evidence="1 2">
    <name type="scientific">Halomarinibacterium sedimenti</name>
    <dbReference type="NCBI Taxonomy" id="2857106"/>
    <lineage>
        <taxon>Bacteria</taxon>
        <taxon>Pseudomonadati</taxon>
        <taxon>Bacteroidota</taxon>
        <taxon>Flavobacteriia</taxon>
        <taxon>Flavobacteriales</taxon>
        <taxon>Flavobacteriaceae</taxon>
        <taxon>Halomarinibacterium</taxon>
    </lineage>
</organism>
<gene>
    <name evidence="1" type="ORF">KXJ69_06285</name>
</gene>
<accession>A0A9X1FPX8</accession>
<evidence type="ECO:0000313" key="1">
    <source>
        <dbReference type="EMBL" id="MBW2937707.1"/>
    </source>
</evidence>
<dbReference type="RefSeq" id="WP_219052122.1">
    <property type="nucleotide sequence ID" value="NZ_JAHWDP010000002.1"/>
</dbReference>
<evidence type="ECO:0008006" key="3">
    <source>
        <dbReference type="Google" id="ProtNLM"/>
    </source>
</evidence>
<dbReference type="AlphaFoldDB" id="A0A9X1FPX8"/>
<dbReference type="EMBL" id="JAHWDP010000002">
    <property type="protein sequence ID" value="MBW2937707.1"/>
    <property type="molecule type" value="Genomic_DNA"/>
</dbReference>
<protein>
    <recommendedName>
        <fullName evidence="3">Methyltransferase FkbM domain-containing protein</fullName>
    </recommendedName>
</protein>
<evidence type="ECO:0000313" key="2">
    <source>
        <dbReference type="Proteomes" id="UP001138686"/>
    </source>
</evidence>
<dbReference type="Proteomes" id="UP001138686">
    <property type="component" value="Unassembled WGS sequence"/>
</dbReference>
<sequence>MEEKNYDYIKRIKEKFLVTDASLFRFGSVEDGGYFLRPETLKKSKVLFSGGISSNVEFEFDIFRFNKNIKILMLDPTVSRRKLLFKGFARLFFSKPDKIRYLFNALIFTYLIKSSRCIHKKLFLDINHNILSLVKTTFNIDSEILLKLDIEGSEYDFLDEITKNLDSYSAMVFEFHNMHLKHPAVEDFISKCSTHFNLVYFAENPSGGYDPFKRPKNVEISLERRMDI</sequence>
<proteinExistence type="predicted"/>
<keyword evidence="2" id="KW-1185">Reference proteome</keyword>
<name>A0A9X1FPX8_9FLAO</name>